<keyword evidence="2" id="KW-1185">Reference proteome</keyword>
<reference evidence="1 2" key="1">
    <citation type="submission" date="2022-11" db="EMBL/GenBank/DDBJ databases">
        <title>Host association and intracellularity evolved multiple times independently in the Rickettsiales.</title>
        <authorList>
            <person name="Castelli M."/>
            <person name="Nardi T."/>
            <person name="Gammuto L."/>
            <person name="Bellinzona G."/>
            <person name="Sabaneyeva E."/>
            <person name="Potekhin A."/>
            <person name="Serra V."/>
            <person name="Petroni G."/>
            <person name="Sassera D."/>
        </authorList>
    </citation>
    <scope>NUCLEOTIDE SEQUENCE [LARGE SCALE GENOMIC DNA]</scope>
    <source>
        <strain evidence="1 2">NDG2</strain>
    </source>
</reference>
<accession>A0ABZ0UJ59</accession>
<dbReference type="RefSeq" id="WP_323733035.1">
    <property type="nucleotide sequence ID" value="NZ_CP110820.1"/>
</dbReference>
<protein>
    <submittedName>
        <fullName evidence="1">Uncharacterized protein</fullName>
    </submittedName>
</protein>
<proteinExistence type="predicted"/>
<dbReference type="Proteomes" id="UP001327219">
    <property type="component" value="Chromosome"/>
</dbReference>
<evidence type="ECO:0000313" key="1">
    <source>
        <dbReference type="EMBL" id="WPX96113.1"/>
    </source>
</evidence>
<gene>
    <name evidence="1" type="ORF">Bandiella_00217</name>
</gene>
<dbReference type="EMBL" id="CP110820">
    <property type="protein sequence ID" value="WPX96113.1"/>
    <property type="molecule type" value="Genomic_DNA"/>
</dbReference>
<organism evidence="1 2">
    <name type="scientific">Candidatus Bandiella euplotis</name>
    <dbReference type="NCBI Taxonomy" id="1664265"/>
    <lineage>
        <taxon>Bacteria</taxon>
        <taxon>Pseudomonadati</taxon>
        <taxon>Pseudomonadota</taxon>
        <taxon>Alphaproteobacteria</taxon>
        <taxon>Rickettsiales</taxon>
        <taxon>Candidatus Midichloriaceae</taxon>
        <taxon>Candidatus Bandiella</taxon>
    </lineage>
</organism>
<name>A0ABZ0UJ59_9RICK</name>
<sequence length="63" mass="7241">MINEQEFQSGLIKNISIIAEQSDVDKLKTEAQFASKNFFQTILDQYTTKADGESKRAWKEDLV</sequence>
<evidence type="ECO:0000313" key="2">
    <source>
        <dbReference type="Proteomes" id="UP001327219"/>
    </source>
</evidence>